<keyword evidence="1" id="KW-1133">Transmembrane helix</keyword>
<accession>A0A7S2WFW7</accession>
<proteinExistence type="predicted"/>
<protein>
    <submittedName>
        <fullName evidence="2">Uncharacterized protein</fullName>
    </submittedName>
</protein>
<reference evidence="2" key="1">
    <citation type="submission" date="2021-01" db="EMBL/GenBank/DDBJ databases">
        <authorList>
            <person name="Corre E."/>
            <person name="Pelletier E."/>
            <person name="Niang G."/>
            <person name="Scheremetjew M."/>
            <person name="Finn R."/>
            <person name="Kale V."/>
            <person name="Holt S."/>
            <person name="Cochrane G."/>
            <person name="Meng A."/>
            <person name="Brown T."/>
            <person name="Cohen L."/>
        </authorList>
    </citation>
    <scope>NUCLEOTIDE SEQUENCE</scope>
    <source>
        <strain evidence="2">NY070348D</strain>
    </source>
</reference>
<keyword evidence="1" id="KW-0472">Membrane</keyword>
<gene>
    <name evidence="2" type="ORF">QSP1433_LOCUS8890</name>
</gene>
<keyword evidence="1" id="KW-0812">Transmembrane</keyword>
<dbReference type="EMBL" id="HBHK01014151">
    <property type="protein sequence ID" value="CAD9685692.1"/>
    <property type="molecule type" value="Transcribed_RNA"/>
</dbReference>
<evidence type="ECO:0000313" key="2">
    <source>
        <dbReference type="EMBL" id="CAD9685692.1"/>
    </source>
</evidence>
<sequence length="384" mass="43641">MANRIVHATIDKEMDIALERGLAAQKVKVGDGEKTPGLAFARITIKKVIAGVFLVLGVMLLGTIWSYRVALRERYNAYVESKRAESSQIRGEAFSIAQNIQLEAALTNQAAAKDDITRILKRIQAYSKGKIDDAAILVEDPQVRRQVVKILGHIETYIQSEKDDFEKEYEVAAKKRSEQIKKLRKSQTQALEKLLNRVTDVRLEALEEMLTDLFERVQDSVRVNLEQGKWQELEDLVDKLYQEDFTVQEGLAEFEKIRPFFGEPGIPADLEKTLESATDQGSLADVLDEVYEGAQIFKGREQLLKIRDEWETMQKKADSVAGEARTQEEVQKAEQLYTRSTVNAVLDVQELINDGLIPQDFLDFEAIDLEEVDQDSRFNDENNA</sequence>
<name>A0A7S2WFW7_9STRA</name>
<feature type="transmembrane region" description="Helical" evidence="1">
    <location>
        <begin position="48"/>
        <end position="67"/>
    </location>
</feature>
<organism evidence="2">
    <name type="scientific">Mucochytrium quahogii</name>
    <dbReference type="NCBI Taxonomy" id="96639"/>
    <lineage>
        <taxon>Eukaryota</taxon>
        <taxon>Sar</taxon>
        <taxon>Stramenopiles</taxon>
        <taxon>Bigyra</taxon>
        <taxon>Labyrinthulomycetes</taxon>
        <taxon>Thraustochytrida</taxon>
        <taxon>Thraustochytriidae</taxon>
        <taxon>Mucochytrium</taxon>
    </lineage>
</organism>
<evidence type="ECO:0000256" key="1">
    <source>
        <dbReference type="SAM" id="Phobius"/>
    </source>
</evidence>
<dbReference type="AlphaFoldDB" id="A0A7S2WFW7"/>